<protein>
    <submittedName>
        <fullName evidence="1">Uncharacterized protein</fullName>
    </submittedName>
</protein>
<accession>F5RC27</accession>
<organism evidence="1 2">
    <name type="scientific">Methyloversatilis universalis (strain ATCC BAA-1314 / DSM 25237 / JCM 13912 / CCUG 52030 / FAM5)</name>
    <dbReference type="NCBI Taxonomy" id="1000565"/>
    <lineage>
        <taxon>Bacteria</taxon>
        <taxon>Pseudomonadati</taxon>
        <taxon>Pseudomonadota</taxon>
        <taxon>Betaproteobacteria</taxon>
        <taxon>Nitrosomonadales</taxon>
        <taxon>Sterolibacteriaceae</taxon>
        <taxon>Methyloversatilis</taxon>
    </lineage>
</organism>
<gene>
    <name evidence="1" type="ORF">METUNv1_01668</name>
</gene>
<dbReference type="Proteomes" id="UP000005019">
    <property type="component" value="Unassembled WGS sequence"/>
</dbReference>
<proteinExistence type="predicted"/>
<sequence>MSNPPSCPECARLRDKIAALREDRSEWRAIAVMLMGLCRTLRDIAIRR</sequence>
<dbReference type="STRING" id="1000565.METUNv1_01668"/>
<keyword evidence="2" id="KW-1185">Reference proteome</keyword>
<dbReference type="AlphaFoldDB" id="F5RC27"/>
<dbReference type="RefSeq" id="WP_008060668.1">
    <property type="nucleotide sequence ID" value="NZ_AFHG01000044.1"/>
</dbReference>
<name>F5RC27_METUF</name>
<evidence type="ECO:0000313" key="1">
    <source>
        <dbReference type="EMBL" id="EGK71890.1"/>
    </source>
</evidence>
<reference evidence="1 2" key="1">
    <citation type="journal article" date="2011" name="J. Bacteriol.">
        <title>Genome sequence of Methyloversatilis universalis FAM5T, a methylotrophic representative of the order Rhodocyclales.</title>
        <authorList>
            <person name="Kittichotirat W."/>
            <person name="Good N.M."/>
            <person name="Hall R."/>
            <person name="Bringel F."/>
            <person name="Lajus A."/>
            <person name="Medigue C."/>
            <person name="Smalley N.E."/>
            <person name="Beck D."/>
            <person name="Bumgarner R."/>
            <person name="Vuilleumier S."/>
            <person name="Kalyuzhnaya M.G."/>
        </authorList>
    </citation>
    <scope>NUCLEOTIDE SEQUENCE [LARGE SCALE GENOMIC DNA]</scope>
    <source>
        <strain evidence="2">ATCC BAA-1314 / JCM 13912 / FAM5</strain>
    </source>
</reference>
<evidence type="ECO:0000313" key="2">
    <source>
        <dbReference type="Proteomes" id="UP000005019"/>
    </source>
</evidence>
<comment type="caution">
    <text evidence="1">The sequence shown here is derived from an EMBL/GenBank/DDBJ whole genome shotgun (WGS) entry which is preliminary data.</text>
</comment>
<dbReference type="EMBL" id="AFHG01000044">
    <property type="protein sequence ID" value="EGK71890.1"/>
    <property type="molecule type" value="Genomic_DNA"/>
</dbReference>